<dbReference type="SUPFAM" id="SSF53335">
    <property type="entry name" value="S-adenosyl-L-methionine-dependent methyltransferases"/>
    <property type="match status" value="1"/>
</dbReference>
<accession>A0A812JR42</accession>
<dbReference type="PANTHER" id="PTHR33050">
    <property type="entry name" value="REVERSE TRANSCRIPTASE DOMAIN-CONTAINING PROTEIN"/>
    <property type="match status" value="1"/>
</dbReference>
<dbReference type="PANTHER" id="PTHR33050:SF7">
    <property type="entry name" value="RIBONUCLEASE H"/>
    <property type="match status" value="1"/>
</dbReference>
<protein>
    <submittedName>
        <fullName evidence="2">Dnmt3c protein</fullName>
    </submittedName>
</protein>
<feature type="compositionally biased region" description="Basic and acidic residues" evidence="1">
    <location>
        <begin position="147"/>
        <end position="161"/>
    </location>
</feature>
<evidence type="ECO:0000256" key="1">
    <source>
        <dbReference type="SAM" id="MobiDB-lite"/>
    </source>
</evidence>
<dbReference type="EMBL" id="CAJNIZ010002184">
    <property type="protein sequence ID" value="CAE7207221.1"/>
    <property type="molecule type" value="Genomic_DNA"/>
</dbReference>
<sequence length="1167" mass="131258">MLKYMHVLACEALHQSTPATSSVPTAAPPAAVATSSMQGEVNMLATRKRKAKLEYTEDDGLEATDPDPWEPRSPWSIIDGLDSIRWCYILFEIGEERSKTQKLEQFREFYSAASWTLCMMLRVGKTFQEASDFVLQDMATWNEHMAKEAKSPFKKEGDNGKGGRACPEDDASIRGCEPAHSQEQVMAKLLPLRGSSSTPVTGLQHCPEVILLSFFDGIGSAALLLQSLGIKIRACFEWEVDEAAISVSSRVPVQHRIRHGDLTKDDATQLAQELKKLRGSSDCLVLATAGPPCPDYSPIKEVRRLRQALRSLRGVYSKAEREFGAPFALLVENVVLQSSADAAWFSKQLRAEPVMADGAEFGLISRPRLWWTRVNWSSCVTCPYDSDKQLRWESSQGYQKLRPHIIKDEASSIVMKGLKFHNDIVQHRKLLPCLTTPAPTDAGREPPKRMRGQIAPLVRQRWLEHQKQYAPWVYQDHALVFEESGSWQVLPAEVKEQLHHYPPGMTSAPHVKPTNRHRLLGNSWHLGIARYLLALVLLSFVQGSGSVQVPMDVRETQFDIDSLMHDAALRGIPVASNLKEHAFLAIRPCEDMQSHWEISTELQHPLLQTPRLSRALELTISGMTDKGCGYEDADNLEKDLTRGFPLIGSLRKSPGWHPRTDSLYLNPVSEEAFCALNRSHIQTRARQSRPDPEWRTMLDEVLQECRQGRMEGPFAAPQGWVFSAVPVLAHKGFDKLLELPAGPHYGAFAFSVCQEGSDGHRKVRRCEDYRRSHHNDTIHVLDNVDAYVQVIRAFSLHHDRVLLWGQDMWAAYRQYPVEDPNHAYLLLVLPWSVSVWRHRVLMFGATASVWHFNRTEDAIIWLSRCLLFIPSMHYVDDVGGAEPALSAPSACWSFRKLCDLLGIRVKPSKEQLPALVQKLLGVWLAHKGLYLEVRRRRLRMMEAIPGVLHEDSLPPEMASKLAGKLGFLQTTLFGSMGKACLVPLGKTQEGTSIIYADAFFLLGDIKCRPGDVVAGRWPRQGAQKLRNGWGFLVRTGDRVTYAHGSVPADIIQLYSSRKAFLKSMPNCRSALLKGFSKEPAVNNLLAFYWCLAARCGWHGHFEYVRSSCNVSDPISRGDLQAAHEAGWIPLRSPVHEWWGILRSVASDMLVATGEAVDRALALTWHFH</sequence>
<evidence type="ECO:0000313" key="2">
    <source>
        <dbReference type="EMBL" id="CAE7207221.1"/>
    </source>
</evidence>
<organism evidence="2 3">
    <name type="scientific">Symbiodinium pilosum</name>
    <name type="common">Dinoflagellate</name>
    <dbReference type="NCBI Taxonomy" id="2952"/>
    <lineage>
        <taxon>Eukaryota</taxon>
        <taxon>Sar</taxon>
        <taxon>Alveolata</taxon>
        <taxon>Dinophyceae</taxon>
        <taxon>Suessiales</taxon>
        <taxon>Symbiodiniaceae</taxon>
        <taxon>Symbiodinium</taxon>
    </lineage>
</organism>
<dbReference type="InterPro" id="IPR029063">
    <property type="entry name" value="SAM-dependent_MTases_sf"/>
</dbReference>
<evidence type="ECO:0000313" key="3">
    <source>
        <dbReference type="Proteomes" id="UP000649617"/>
    </source>
</evidence>
<proteinExistence type="predicted"/>
<name>A0A812JR42_SYMPI</name>
<reference evidence="2" key="1">
    <citation type="submission" date="2021-02" db="EMBL/GenBank/DDBJ databases">
        <authorList>
            <person name="Dougan E. K."/>
            <person name="Rhodes N."/>
            <person name="Thang M."/>
            <person name="Chan C."/>
        </authorList>
    </citation>
    <scope>NUCLEOTIDE SEQUENCE</scope>
</reference>
<dbReference type="InterPro" id="IPR052055">
    <property type="entry name" value="Hepadnavirus_pol/RT"/>
</dbReference>
<dbReference type="Gene3D" id="3.40.50.150">
    <property type="entry name" value="Vaccinia Virus protein VP39"/>
    <property type="match status" value="1"/>
</dbReference>
<dbReference type="AlphaFoldDB" id="A0A812JR42"/>
<dbReference type="OrthoDB" id="641149at2759"/>
<keyword evidence="3" id="KW-1185">Reference proteome</keyword>
<dbReference type="Proteomes" id="UP000649617">
    <property type="component" value="Unassembled WGS sequence"/>
</dbReference>
<feature type="region of interest" description="Disordered" evidence="1">
    <location>
        <begin position="147"/>
        <end position="174"/>
    </location>
</feature>
<gene>
    <name evidence="2" type="primary">Dnmt3c</name>
    <name evidence="2" type="ORF">SPIL2461_LOCUS2046</name>
</gene>
<comment type="caution">
    <text evidence="2">The sequence shown here is derived from an EMBL/GenBank/DDBJ whole genome shotgun (WGS) entry which is preliminary data.</text>
</comment>